<dbReference type="Gene3D" id="3.90.220.20">
    <property type="entry name" value="DNA methylase specificity domains"/>
    <property type="match status" value="2"/>
</dbReference>
<evidence type="ECO:0000256" key="1">
    <source>
        <dbReference type="ARBA" id="ARBA00010923"/>
    </source>
</evidence>
<dbReference type="Gene3D" id="1.10.287.1120">
    <property type="entry name" value="Bipartite methylase S protein"/>
    <property type="match status" value="1"/>
</dbReference>
<dbReference type="PANTHER" id="PTHR43140">
    <property type="entry name" value="TYPE-1 RESTRICTION ENZYME ECOKI SPECIFICITY PROTEIN"/>
    <property type="match status" value="1"/>
</dbReference>
<dbReference type="GO" id="GO:0009307">
    <property type="term" value="P:DNA restriction-modification system"/>
    <property type="evidence" value="ECO:0007669"/>
    <property type="project" value="UniProtKB-KW"/>
</dbReference>
<name>A0A375Z041_MYCSH</name>
<evidence type="ECO:0000313" key="6">
    <source>
        <dbReference type="EMBL" id="SRX94508.1"/>
    </source>
</evidence>
<dbReference type="RefSeq" id="WP_113963927.1">
    <property type="nucleotide sequence ID" value="NZ_UEGW01000001.1"/>
</dbReference>
<sequence length="448" mass="48938">MNYSAYPEYCASALNGDDMVRSGWKPIRLRHILKLNPLVPKSVRKSMAEVTFLPMEAIGEDGSLDISRERPVQQLLDGYSYFENGDVLFAKVTPCFENGKFATIQGLSSGFGFGTTEVTTLRPGAGLDQRFLGYIVRTDLFKQAGIAAMTGAGGLKRVPDEHVRNFRVALPPMDEQRIIVDFLDHETAKIDALIAKQEQLIATLREDRIATITHAVTKGLDPNAEMKDSGVEWLGEIPAHWEASRLKFVVKSVDSGTSVNAGDWTPSADEIGILKTSCVSTGRFNAAGSKTVVDPEEIGRVTCPVRGGSLIVNRANTPQLVGSTGYAAEDYPNLYLSDKLWQVRLRSASAKFIHLWSQTEAYRSQIAAKCVGASSSMQNLSMGDFRDIAFGLPPMPEQQLIVEYLDAHCAKLDALIAKSEQMIGALREYRSALITDAVTGKIDVRGAA</sequence>
<dbReference type="InterPro" id="IPR000055">
    <property type="entry name" value="Restrct_endonuc_typeI_TRD"/>
</dbReference>
<evidence type="ECO:0000256" key="3">
    <source>
        <dbReference type="ARBA" id="ARBA00023125"/>
    </source>
</evidence>
<keyword evidence="7" id="KW-1185">Reference proteome</keyword>
<accession>A0A375Z041</accession>
<keyword evidence="3" id="KW-0238">DNA-binding</keyword>
<evidence type="ECO:0000256" key="4">
    <source>
        <dbReference type="ARBA" id="ARBA00038652"/>
    </source>
</evidence>
<gene>
    <name evidence="6" type="ORF">MSP7336_02762</name>
</gene>
<protein>
    <submittedName>
        <fullName evidence="6">Restriction modification system DNA specificity domain-containing protein [Nitrosomonas sp. Is79A3]</fullName>
    </submittedName>
</protein>
<evidence type="ECO:0000259" key="5">
    <source>
        <dbReference type="Pfam" id="PF01420"/>
    </source>
</evidence>
<organism evidence="6 7">
    <name type="scientific">Mycobacterium shimoidei</name>
    <dbReference type="NCBI Taxonomy" id="29313"/>
    <lineage>
        <taxon>Bacteria</taxon>
        <taxon>Bacillati</taxon>
        <taxon>Actinomycetota</taxon>
        <taxon>Actinomycetes</taxon>
        <taxon>Mycobacteriales</taxon>
        <taxon>Mycobacteriaceae</taxon>
        <taxon>Mycobacterium</taxon>
    </lineage>
</organism>
<dbReference type="REBASE" id="647999">
    <property type="entry name" value="S.Msh7336ORF2763P"/>
</dbReference>
<dbReference type="CDD" id="cd17260">
    <property type="entry name" value="RMtype1_S_EcoEI-TRD1-CR1_like"/>
    <property type="match status" value="1"/>
</dbReference>
<evidence type="ECO:0000313" key="7">
    <source>
        <dbReference type="Proteomes" id="UP000252015"/>
    </source>
</evidence>
<dbReference type="PANTHER" id="PTHR43140:SF1">
    <property type="entry name" value="TYPE I RESTRICTION ENZYME ECOKI SPECIFICITY SUBUNIT"/>
    <property type="match status" value="1"/>
</dbReference>
<dbReference type="InterPro" id="IPR051212">
    <property type="entry name" value="Type-I_RE_S_subunit"/>
</dbReference>
<dbReference type="AlphaFoldDB" id="A0A375Z041"/>
<dbReference type="InterPro" id="IPR044946">
    <property type="entry name" value="Restrct_endonuc_typeI_TRD_sf"/>
</dbReference>
<comment type="similarity">
    <text evidence="1">Belongs to the type-I restriction system S methylase family.</text>
</comment>
<feature type="domain" description="Type I restriction modification DNA specificity" evidence="5">
    <location>
        <begin position="84"/>
        <end position="197"/>
    </location>
</feature>
<keyword evidence="2" id="KW-0680">Restriction system</keyword>
<dbReference type="Pfam" id="PF01420">
    <property type="entry name" value="Methylase_S"/>
    <property type="match status" value="2"/>
</dbReference>
<proteinExistence type="inferred from homology"/>
<dbReference type="SUPFAM" id="SSF116734">
    <property type="entry name" value="DNA methylase specificity domain"/>
    <property type="match status" value="2"/>
</dbReference>
<dbReference type="GO" id="GO:0003677">
    <property type="term" value="F:DNA binding"/>
    <property type="evidence" value="ECO:0007669"/>
    <property type="project" value="UniProtKB-KW"/>
</dbReference>
<feature type="domain" description="Type I restriction modification DNA specificity" evidence="5">
    <location>
        <begin position="307"/>
        <end position="418"/>
    </location>
</feature>
<evidence type="ECO:0000256" key="2">
    <source>
        <dbReference type="ARBA" id="ARBA00022747"/>
    </source>
</evidence>
<dbReference type="Proteomes" id="UP000252015">
    <property type="component" value="Unassembled WGS sequence"/>
</dbReference>
<reference evidence="6 7" key="1">
    <citation type="submission" date="2018-05" db="EMBL/GenBank/DDBJ databases">
        <authorList>
            <consortium name="IHU Genomes"/>
        </authorList>
    </citation>
    <scope>NUCLEOTIDE SEQUENCE [LARGE SCALE GENOMIC DNA]</scope>
    <source>
        <strain evidence="6 7">P7336</strain>
    </source>
</reference>
<comment type="subunit">
    <text evidence="4">The methyltransferase is composed of M and S polypeptides.</text>
</comment>
<dbReference type="EMBL" id="UEGW01000001">
    <property type="protein sequence ID" value="SRX94508.1"/>
    <property type="molecule type" value="Genomic_DNA"/>
</dbReference>